<dbReference type="AlphaFoldDB" id="A0A517SY73"/>
<organism evidence="3 4">
    <name type="scientific">Stieleria bergensis</name>
    <dbReference type="NCBI Taxonomy" id="2528025"/>
    <lineage>
        <taxon>Bacteria</taxon>
        <taxon>Pseudomonadati</taxon>
        <taxon>Planctomycetota</taxon>
        <taxon>Planctomycetia</taxon>
        <taxon>Pirellulales</taxon>
        <taxon>Pirellulaceae</taxon>
        <taxon>Stieleria</taxon>
    </lineage>
</organism>
<evidence type="ECO:0000256" key="2">
    <source>
        <dbReference type="SAM" id="Phobius"/>
    </source>
</evidence>
<reference evidence="3 4" key="1">
    <citation type="submission" date="2019-02" db="EMBL/GenBank/DDBJ databases">
        <title>Deep-cultivation of Planctomycetes and their phenomic and genomic characterization uncovers novel biology.</title>
        <authorList>
            <person name="Wiegand S."/>
            <person name="Jogler M."/>
            <person name="Boedeker C."/>
            <person name="Pinto D."/>
            <person name="Vollmers J."/>
            <person name="Rivas-Marin E."/>
            <person name="Kohn T."/>
            <person name="Peeters S.H."/>
            <person name="Heuer A."/>
            <person name="Rast P."/>
            <person name="Oberbeckmann S."/>
            <person name="Bunk B."/>
            <person name="Jeske O."/>
            <person name="Meyerdierks A."/>
            <person name="Storesund J.E."/>
            <person name="Kallscheuer N."/>
            <person name="Luecker S."/>
            <person name="Lage O.M."/>
            <person name="Pohl T."/>
            <person name="Merkel B.J."/>
            <person name="Hornburger P."/>
            <person name="Mueller R.-W."/>
            <person name="Bruemmer F."/>
            <person name="Labrenz M."/>
            <person name="Spormann A.M."/>
            <person name="Op den Camp H."/>
            <person name="Overmann J."/>
            <person name="Amann R."/>
            <person name="Jetten M.S.M."/>
            <person name="Mascher T."/>
            <person name="Medema M.H."/>
            <person name="Devos D.P."/>
            <person name="Kaster A.-K."/>
            <person name="Ovreas L."/>
            <person name="Rohde M."/>
            <person name="Galperin M.Y."/>
            <person name="Jogler C."/>
        </authorList>
    </citation>
    <scope>NUCLEOTIDE SEQUENCE [LARGE SCALE GENOMIC DNA]</scope>
    <source>
        <strain evidence="3 4">SV_7m_r</strain>
    </source>
</reference>
<evidence type="ECO:0000313" key="3">
    <source>
        <dbReference type="EMBL" id="QDT61098.1"/>
    </source>
</evidence>
<feature type="region of interest" description="Disordered" evidence="1">
    <location>
        <begin position="320"/>
        <end position="341"/>
    </location>
</feature>
<feature type="compositionally biased region" description="Polar residues" evidence="1">
    <location>
        <begin position="329"/>
        <end position="341"/>
    </location>
</feature>
<evidence type="ECO:0000256" key="1">
    <source>
        <dbReference type="SAM" id="MobiDB-lite"/>
    </source>
</evidence>
<name>A0A517SY73_9BACT</name>
<gene>
    <name evidence="3" type="ORF">SV7mr_36290</name>
</gene>
<dbReference type="InterPro" id="IPR012902">
    <property type="entry name" value="N_methyl_site"/>
</dbReference>
<keyword evidence="2" id="KW-0472">Membrane</keyword>
<keyword evidence="2" id="KW-0812">Transmembrane</keyword>
<feature type="compositionally biased region" description="Low complexity" evidence="1">
    <location>
        <begin position="96"/>
        <end position="107"/>
    </location>
</feature>
<dbReference type="RefSeq" id="WP_145274784.1">
    <property type="nucleotide sequence ID" value="NZ_CP036272.1"/>
</dbReference>
<evidence type="ECO:0008006" key="5">
    <source>
        <dbReference type="Google" id="ProtNLM"/>
    </source>
</evidence>
<feature type="region of interest" description="Disordered" evidence="1">
    <location>
        <begin position="96"/>
        <end position="140"/>
    </location>
</feature>
<feature type="compositionally biased region" description="Low complexity" evidence="1">
    <location>
        <begin position="115"/>
        <end position="124"/>
    </location>
</feature>
<dbReference type="EMBL" id="CP036272">
    <property type="protein sequence ID" value="QDT61098.1"/>
    <property type="molecule type" value="Genomic_DNA"/>
</dbReference>
<keyword evidence="4" id="KW-1185">Reference proteome</keyword>
<feature type="transmembrane region" description="Helical" evidence="2">
    <location>
        <begin position="12"/>
        <end position="40"/>
    </location>
</feature>
<protein>
    <recommendedName>
        <fullName evidence="5">Pseudopilin GspJ</fullName>
    </recommendedName>
</protein>
<accession>A0A517SY73</accession>
<dbReference type="PROSITE" id="PS00409">
    <property type="entry name" value="PROKAR_NTER_METHYL"/>
    <property type="match status" value="1"/>
</dbReference>
<keyword evidence="2" id="KW-1133">Transmembrane helix</keyword>
<proteinExistence type="predicted"/>
<evidence type="ECO:0000313" key="4">
    <source>
        <dbReference type="Proteomes" id="UP000315003"/>
    </source>
</evidence>
<sequence>MSHACCPRSKRHFAGGFTLLEMVLSLALSLIILGMISYALNFFTIEVDRSDREIRRTMLAAALMQMIEDDLAGALRPKPLDTSALEELLSSTAQGAASMGGAAAGGDDTSDTDDASAPPDDSTTGDSDVLTDDTLETGDTLGTLVEPGLIGNQFQLQFDTSRLPRLEEYTNIIDDETFSTVVDVPSDMKTVTYYVQQAGAMSVQDQAAKLNNQTDSSVNQGGGLVRRSIDRAATQFSMNNGNLTTLMQTGDVLAPEVVAIEFSYWDGLLWQIEWDSDLTDSLPLAIKVTMQMIDPMDLDAEQTPRVFEHIVRLPMGEMAEEEEEEMLDGTTSSDTSSEAVQ</sequence>
<dbReference type="OrthoDB" id="9812770at2"/>
<dbReference type="Proteomes" id="UP000315003">
    <property type="component" value="Chromosome"/>
</dbReference>